<evidence type="ECO:0000313" key="4">
    <source>
        <dbReference type="Proteomes" id="UP001172788"/>
    </source>
</evidence>
<feature type="region of interest" description="Disordered" evidence="1">
    <location>
        <begin position="99"/>
        <end position="118"/>
    </location>
</feature>
<gene>
    <name evidence="2" type="ORF">DBA34_06500</name>
    <name evidence="3" type="ORF">DBB29_03930</name>
</gene>
<dbReference type="Proteomes" id="UP001172791">
    <property type="component" value="Unassembled WGS sequence"/>
</dbReference>
<organism evidence="2 5">
    <name type="scientific">Pandoraea cepalis</name>
    <dbReference type="NCBI Taxonomy" id="2508294"/>
    <lineage>
        <taxon>Bacteria</taxon>
        <taxon>Pseudomonadati</taxon>
        <taxon>Pseudomonadota</taxon>
        <taxon>Betaproteobacteria</taxon>
        <taxon>Burkholderiales</taxon>
        <taxon>Burkholderiaceae</taxon>
        <taxon>Pandoraea</taxon>
    </lineage>
</organism>
<evidence type="ECO:0000256" key="1">
    <source>
        <dbReference type="SAM" id="MobiDB-lite"/>
    </source>
</evidence>
<protein>
    <submittedName>
        <fullName evidence="2">Phage tail protein</fullName>
    </submittedName>
</protein>
<dbReference type="Proteomes" id="UP001172788">
    <property type="component" value="Unassembled WGS sequence"/>
</dbReference>
<dbReference type="AlphaFoldDB" id="A0AAW7MJW8"/>
<keyword evidence="4" id="KW-1185">Reference proteome</keyword>
<evidence type="ECO:0000313" key="3">
    <source>
        <dbReference type="EMBL" id="MDN4577269.1"/>
    </source>
</evidence>
<name>A0AAW7MJW8_9BURK</name>
<reference evidence="2" key="1">
    <citation type="submission" date="2018-04" db="EMBL/GenBank/DDBJ databases">
        <authorList>
            <person name="Jy Z."/>
        </authorList>
    </citation>
    <scope>NUCLEOTIDE SEQUENCE</scope>
    <source>
        <strain evidence="3">AS13</strain>
        <strain evidence="2">LA18</strain>
    </source>
</reference>
<proteinExistence type="predicted"/>
<sequence length="118" mass="12806">MKTKDVFQTDAHGFFMYPTMAHELNLSPDSFNVPYGAVEKAPPAAKEGSIPKWDGSAWTVVEDHRNLKLYIAHNGAEYQFASAVDLDGESVIYDGGGPIPSWLTETPPAPTSPAPVDE</sequence>
<evidence type="ECO:0000313" key="5">
    <source>
        <dbReference type="Proteomes" id="UP001172791"/>
    </source>
</evidence>
<evidence type="ECO:0000313" key="2">
    <source>
        <dbReference type="EMBL" id="MDN4572906.1"/>
    </source>
</evidence>
<feature type="compositionally biased region" description="Pro residues" evidence="1">
    <location>
        <begin position="107"/>
        <end position="118"/>
    </location>
</feature>
<accession>A0AAW7MJW8</accession>
<dbReference type="EMBL" id="QAID01000030">
    <property type="protein sequence ID" value="MDN4577269.1"/>
    <property type="molecule type" value="Genomic_DNA"/>
</dbReference>
<comment type="caution">
    <text evidence="2">The sequence shown here is derived from an EMBL/GenBank/DDBJ whole genome shotgun (WGS) entry which is preliminary data.</text>
</comment>
<dbReference type="EMBL" id="QAIC01000032">
    <property type="protein sequence ID" value="MDN4572906.1"/>
    <property type="molecule type" value="Genomic_DNA"/>
</dbReference>